<sequence>MAPAPEALVLDLPAVTRVAGEIITGFIRVNMQLAQEAGIEQVRIKFREAQPSPRSITVSNGQSSTTYRDTVVLFHQKVPLWNQGSAYPEPGSHVLNVPFQFKLPPHLPPSFHCEASNKHATVGYSVEVVGDRPGLFKFNKRIRRPFSVVPAASPEQMLLKESLRQNWNGPWKTWSRHEKLRRGIWGDYSHVRATILLPDIPNFPISTPIPISFFIETDTKPMKREDCPDGPVDKHNTPLFPKPPGRSSEVRFQLYRWAQLRVRSRTRQVQNTYRIQKSIGDPMSVAAVVHTENPPQWIPLSEKDEKGKGFWRRGIKFESSVVLNFAPTWQGATLEWKYQLVFITPFAGIGNDFKVFIPIRLETGAPCPPPPMGIAGSSTSAGVASYADVLPPGPPPMLDDLPPAYWAGDHHGWDGDEKN</sequence>
<dbReference type="PANTHER" id="PTHR11188:SF17">
    <property type="entry name" value="FI21816P1"/>
    <property type="match status" value="1"/>
</dbReference>
<comment type="caution">
    <text evidence="2">The sequence shown here is derived from an EMBL/GenBank/DDBJ whole genome shotgun (WGS) entry which is preliminary data.</text>
</comment>
<protein>
    <submittedName>
        <fullName evidence="2">Arrestin-N domain-containing protein</fullName>
    </submittedName>
</protein>
<name>A0A8H6SEB0_MYCCL</name>
<organism evidence="2 3">
    <name type="scientific">Mycena chlorophos</name>
    <name type="common">Agaric fungus</name>
    <name type="synonym">Agaricus chlorophos</name>
    <dbReference type="NCBI Taxonomy" id="658473"/>
    <lineage>
        <taxon>Eukaryota</taxon>
        <taxon>Fungi</taxon>
        <taxon>Dikarya</taxon>
        <taxon>Basidiomycota</taxon>
        <taxon>Agaricomycotina</taxon>
        <taxon>Agaricomycetes</taxon>
        <taxon>Agaricomycetidae</taxon>
        <taxon>Agaricales</taxon>
        <taxon>Marasmiineae</taxon>
        <taxon>Mycenaceae</taxon>
        <taxon>Mycena</taxon>
    </lineage>
</organism>
<evidence type="ECO:0000259" key="1">
    <source>
        <dbReference type="Pfam" id="PF00339"/>
    </source>
</evidence>
<keyword evidence="3" id="KW-1185">Reference proteome</keyword>
<dbReference type="EMBL" id="JACAZE010000015">
    <property type="protein sequence ID" value="KAF7297950.1"/>
    <property type="molecule type" value="Genomic_DNA"/>
</dbReference>
<dbReference type="InterPro" id="IPR011021">
    <property type="entry name" value="Arrestin-like_N"/>
</dbReference>
<evidence type="ECO:0000313" key="3">
    <source>
        <dbReference type="Proteomes" id="UP000613580"/>
    </source>
</evidence>
<dbReference type="GO" id="GO:0005737">
    <property type="term" value="C:cytoplasm"/>
    <property type="evidence" value="ECO:0007669"/>
    <property type="project" value="TreeGrafter"/>
</dbReference>
<reference evidence="2" key="1">
    <citation type="submission" date="2020-05" db="EMBL/GenBank/DDBJ databases">
        <title>Mycena genomes resolve the evolution of fungal bioluminescence.</title>
        <authorList>
            <person name="Tsai I.J."/>
        </authorList>
    </citation>
    <scope>NUCLEOTIDE SEQUENCE</scope>
    <source>
        <strain evidence="2">110903Hualien_Pintung</strain>
    </source>
</reference>
<gene>
    <name evidence="2" type="ORF">HMN09_01015900</name>
</gene>
<dbReference type="InterPro" id="IPR014752">
    <property type="entry name" value="Arrestin-like_C"/>
</dbReference>
<dbReference type="GO" id="GO:0015031">
    <property type="term" value="P:protein transport"/>
    <property type="evidence" value="ECO:0007669"/>
    <property type="project" value="TreeGrafter"/>
</dbReference>
<dbReference type="SUPFAM" id="SSF81296">
    <property type="entry name" value="E set domains"/>
    <property type="match status" value="1"/>
</dbReference>
<evidence type="ECO:0000313" key="2">
    <source>
        <dbReference type="EMBL" id="KAF7297950.1"/>
    </source>
</evidence>
<feature type="domain" description="Arrestin-like N-terminal" evidence="1">
    <location>
        <begin position="18"/>
        <end position="150"/>
    </location>
</feature>
<dbReference type="InterPro" id="IPR050357">
    <property type="entry name" value="Arrestin_domain-protein"/>
</dbReference>
<accession>A0A8H6SEB0</accession>
<dbReference type="Proteomes" id="UP000613580">
    <property type="component" value="Unassembled WGS sequence"/>
</dbReference>
<dbReference type="InterPro" id="IPR014756">
    <property type="entry name" value="Ig_E-set"/>
</dbReference>
<dbReference type="OrthoDB" id="2333384at2759"/>
<dbReference type="Gene3D" id="2.60.40.640">
    <property type="match status" value="1"/>
</dbReference>
<dbReference type="Pfam" id="PF00339">
    <property type="entry name" value="Arrestin_N"/>
    <property type="match status" value="1"/>
</dbReference>
<dbReference type="AlphaFoldDB" id="A0A8H6SEB0"/>
<dbReference type="PANTHER" id="PTHR11188">
    <property type="entry name" value="ARRESTIN DOMAIN CONTAINING PROTEIN"/>
    <property type="match status" value="1"/>
</dbReference>
<proteinExistence type="predicted"/>